<keyword evidence="2" id="KW-0472">Membrane</keyword>
<dbReference type="AlphaFoldDB" id="X6NLE3"/>
<comment type="caution">
    <text evidence="3">The sequence shown here is derived from an EMBL/GenBank/DDBJ whole genome shotgun (WGS) entry which is preliminary data.</text>
</comment>
<evidence type="ECO:0000256" key="1">
    <source>
        <dbReference type="SAM" id="MobiDB-lite"/>
    </source>
</evidence>
<reference evidence="3 4" key="1">
    <citation type="journal article" date="2013" name="Curr. Biol.">
        <title>The Genome of the Foraminiferan Reticulomyxa filosa.</title>
        <authorList>
            <person name="Glockner G."/>
            <person name="Hulsmann N."/>
            <person name="Schleicher M."/>
            <person name="Noegel A.A."/>
            <person name="Eichinger L."/>
            <person name="Gallinger C."/>
            <person name="Pawlowski J."/>
            <person name="Sierra R."/>
            <person name="Euteneuer U."/>
            <person name="Pillet L."/>
            <person name="Moustafa A."/>
            <person name="Platzer M."/>
            <person name="Groth M."/>
            <person name="Szafranski K."/>
            <person name="Schliwa M."/>
        </authorList>
    </citation>
    <scope>NUCLEOTIDE SEQUENCE [LARGE SCALE GENOMIC DNA]</scope>
</reference>
<gene>
    <name evidence="3" type="ORF">RFI_10400</name>
</gene>
<dbReference type="Proteomes" id="UP000023152">
    <property type="component" value="Unassembled WGS sequence"/>
</dbReference>
<name>X6NLE3_RETFI</name>
<proteinExistence type="predicted"/>
<feature type="non-terminal residue" evidence="3">
    <location>
        <position position="1"/>
    </location>
</feature>
<feature type="compositionally biased region" description="Basic and acidic residues" evidence="1">
    <location>
        <begin position="59"/>
        <end position="70"/>
    </location>
</feature>
<organism evidence="3 4">
    <name type="scientific">Reticulomyxa filosa</name>
    <dbReference type="NCBI Taxonomy" id="46433"/>
    <lineage>
        <taxon>Eukaryota</taxon>
        <taxon>Sar</taxon>
        <taxon>Rhizaria</taxon>
        <taxon>Retaria</taxon>
        <taxon>Foraminifera</taxon>
        <taxon>Monothalamids</taxon>
        <taxon>Reticulomyxidae</taxon>
        <taxon>Reticulomyxa</taxon>
    </lineage>
</organism>
<feature type="region of interest" description="Disordered" evidence="1">
    <location>
        <begin position="44"/>
        <end position="99"/>
    </location>
</feature>
<protein>
    <submittedName>
        <fullName evidence="3">Uncharacterized protein</fullName>
    </submittedName>
</protein>
<accession>X6NLE3</accession>
<feature type="transmembrane region" description="Helical" evidence="2">
    <location>
        <begin position="15"/>
        <end position="35"/>
    </location>
</feature>
<sequence>SSHGRSELVSGLDNWIFIVIVVVLVLAVIGVMFGLRAKNKKTKKQQIKEAHYLSSTNNDDARKQSQDEIHMAVMETEPMGGAKQQQNKTHENGISDVNKPYSFAEQPAPPLTQILSIDSMLDAPPLPPPTPVELGSSNVPSPPPFFEVCFHL</sequence>
<evidence type="ECO:0000313" key="4">
    <source>
        <dbReference type="Proteomes" id="UP000023152"/>
    </source>
</evidence>
<evidence type="ECO:0000313" key="3">
    <source>
        <dbReference type="EMBL" id="ETO26733.1"/>
    </source>
</evidence>
<keyword evidence="2" id="KW-1133">Transmembrane helix</keyword>
<evidence type="ECO:0000256" key="2">
    <source>
        <dbReference type="SAM" id="Phobius"/>
    </source>
</evidence>
<keyword evidence="4" id="KW-1185">Reference proteome</keyword>
<dbReference type="EMBL" id="ASPP01007672">
    <property type="protein sequence ID" value="ETO26733.1"/>
    <property type="molecule type" value="Genomic_DNA"/>
</dbReference>
<keyword evidence="2" id="KW-0812">Transmembrane</keyword>